<organism evidence="1 2">
    <name type="scientific">Portunus trituberculatus</name>
    <name type="common">Swimming crab</name>
    <name type="synonym">Neptunus trituberculatus</name>
    <dbReference type="NCBI Taxonomy" id="210409"/>
    <lineage>
        <taxon>Eukaryota</taxon>
        <taxon>Metazoa</taxon>
        <taxon>Ecdysozoa</taxon>
        <taxon>Arthropoda</taxon>
        <taxon>Crustacea</taxon>
        <taxon>Multicrustacea</taxon>
        <taxon>Malacostraca</taxon>
        <taxon>Eumalacostraca</taxon>
        <taxon>Eucarida</taxon>
        <taxon>Decapoda</taxon>
        <taxon>Pleocyemata</taxon>
        <taxon>Brachyura</taxon>
        <taxon>Eubrachyura</taxon>
        <taxon>Portunoidea</taxon>
        <taxon>Portunidae</taxon>
        <taxon>Portuninae</taxon>
        <taxon>Portunus</taxon>
    </lineage>
</organism>
<proteinExistence type="predicted"/>
<dbReference type="EMBL" id="VSRR010014033">
    <property type="protein sequence ID" value="MPC56554.1"/>
    <property type="molecule type" value="Genomic_DNA"/>
</dbReference>
<evidence type="ECO:0000313" key="1">
    <source>
        <dbReference type="EMBL" id="MPC56554.1"/>
    </source>
</evidence>
<accession>A0A5B7GJ64</accession>
<gene>
    <name evidence="1" type="ORF">E2C01_050516</name>
</gene>
<dbReference type="AlphaFoldDB" id="A0A5B7GJ64"/>
<name>A0A5B7GJ64_PORTR</name>
<protein>
    <submittedName>
        <fullName evidence="1">Uncharacterized protein</fullName>
    </submittedName>
</protein>
<keyword evidence="2" id="KW-1185">Reference proteome</keyword>
<dbReference type="OrthoDB" id="6361724at2759"/>
<reference evidence="1 2" key="1">
    <citation type="submission" date="2019-05" db="EMBL/GenBank/DDBJ databases">
        <title>Another draft genome of Portunus trituberculatus and its Hox gene families provides insights of decapod evolution.</title>
        <authorList>
            <person name="Jeong J.-H."/>
            <person name="Song I."/>
            <person name="Kim S."/>
            <person name="Choi T."/>
            <person name="Kim D."/>
            <person name="Ryu S."/>
            <person name="Kim W."/>
        </authorList>
    </citation>
    <scope>NUCLEOTIDE SEQUENCE [LARGE SCALE GENOMIC DNA]</scope>
    <source>
        <tissue evidence="1">Muscle</tissue>
    </source>
</reference>
<dbReference type="Proteomes" id="UP000324222">
    <property type="component" value="Unassembled WGS sequence"/>
</dbReference>
<evidence type="ECO:0000313" key="2">
    <source>
        <dbReference type="Proteomes" id="UP000324222"/>
    </source>
</evidence>
<sequence>MCVTASSAPKVRYAVCCLQTVSRSVRKSVWSVAKSIGEGSAVVMEAEAGNLKTVAPGGDVDGRTDGWRVSEAGGVGVYGEVGVVPHWGTVDGDHWNVGYSPSGEAQKARLLGTHCQTPTGSPRVDKVKPTLK</sequence>
<comment type="caution">
    <text evidence="1">The sequence shown here is derived from an EMBL/GenBank/DDBJ whole genome shotgun (WGS) entry which is preliminary data.</text>
</comment>